<evidence type="ECO:0000313" key="2">
    <source>
        <dbReference type="EMBL" id="SMX79638.1"/>
    </source>
</evidence>
<dbReference type="EMBL" id="FXZC01000003">
    <property type="protein sequence ID" value="SMX79638.1"/>
    <property type="molecule type" value="Genomic_DNA"/>
</dbReference>
<evidence type="ECO:0000313" key="3">
    <source>
        <dbReference type="Proteomes" id="UP000234333"/>
    </source>
</evidence>
<feature type="region of interest" description="Disordered" evidence="1">
    <location>
        <begin position="23"/>
        <end position="44"/>
    </location>
</feature>
<dbReference type="Proteomes" id="UP000234333">
    <property type="component" value="Unassembled WGS sequence"/>
</dbReference>
<gene>
    <name evidence="2" type="ORF">BC102111_01671</name>
</gene>
<sequence length="232" mass="25620">MTDPSPAQRVRNLCDNIHDALNLAEHPPAPRGGQSGATSGSRPPMPVAILDAKLDLKQKLTSWALMIGEEGGFVIDCDDDTLSIAAWVYTKADWLAQHPALEDFTIEIDDCVKALRRPYASKDERRLVTLFDGAPIYAWPWEQTVRLPDGTVERTHTLREQLKGQTLDKVLAAPNVSAVLREIYDMDVPPDTIRKAGKRGNLAKHADGFRVGDVVERFATRTPRLACAQLSA</sequence>
<dbReference type="AlphaFoldDB" id="A0A2H1IWY5"/>
<reference evidence="3" key="1">
    <citation type="submission" date="2017-03" db="EMBL/GenBank/DDBJ databases">
        <authorList>
            <person name="Monnet C."/>
        </authorList>
    </citation>
    <scope>NUCLEOTIDE SEQUENCE [LARGE SCALE GENOMIC DNA]</scope>
    <source>
        <strain evidence="3">CIP 102111</strain>
    </source>
</reference>
<accession>A0A2H1IWY5</accession>
<name>A0A2H1IWY5_9MICO</name>
<evidence type="ECO:0000256" key="1">
    <source>
        <dbReference type="SAM" id="MobiDB-lite"/>
    </source>
</evidence>
<organism evidence="2 3">
    <name type="scientific">Brevibacterium casei CIP 102111</name>
    <dbReference type="NCBI Taxonomy" id="1255625"/>
    <lineage>
        <taxon>Bacteria</taxon>
        <taxon>Bacillati</taxon>
        <taxon>Actinomycetota</taxon>
        <taxon>Actinomycetes</taxon>
        <taxon>Micrococcales</taxon>
        <taxon>Brevibacteriaceae</taxon>
        <taxon>Brevibacterium</taxon>
    </lineage>
</organism>
<protein>
    <submittedName>
        <fullName evidence="2">Uncharacterized protein</fullName>
    </submittedName>
</protein>
<proteinExistence type="predicted"/>
<dbReference type="RefSeq" id="WP_146001410.1">
    <property type="nucleotide sequence ID" value="NZ_FXZC01000003.1"/>
</dbReference>
<dbReference type="GeneID" id="99775341"/>